<dbReference type="STRING" id="1231392.OCGS_0835"/>
<dbReference type="Proteomes" id="UP000006765">
    <property type="component" value="Unassembled WGS sequence"/>
</dbReference>
<dbReference type="RefSeq" id="WP_007425988.1">
    <property type="nucleotide sequence ID" value="NZ_AMGO01000011.1"/>
</dbReference>
<dbReference type="AlphaFoldDB" id="K2I817"/>
<organism evidence="1 2">
    <name type="scientific">Oceaniovalibus guishaninsula JLT2003</name>
    <dbReference type="NCBI Taxonomy" id="1231392"/>
    <lineage>
        <taxon>Bacteria</taxon>
        <taxon>Pseudomonadati</taxon>
        <taxon>Pseudomonadota</taxon>
        <taxon>Alphaproteobacteria</taxon>
        <taxon>Rhodobacterales</taxon>
        <taxon>Roseobacteraceae</taxon>
        <taxon>Oceaniovalibus</taxon>
    </lineage>
</organism>
<dbReference type="EMBL" id="AMGO01000011">
    <property type="protein sequence ID" value="EKE45140.1"/>
    <property type="molecule type" value="Genomic_DNA"/>
</dbReference>
<sequence>MIWRVLLCLAVPAAVAGWAWGRLPDEGDAIRAVAQRHVAAMAAAGQGAAETDCVGRPGSGPGVWIAVICRSGAGAARIYRLDRRGRILPPGAPSA</sequence>
<proteinExistence type="predicted"/>
<accession>K2I817</accession>
<reference evidence="1 2" key="1">
    <citation type="journal article" date="2012" name="J. Bacteriol.">
        <title>Draft Genome Sequence of Oceaniovalibus guishaninsula JLT2003T.</title>
        <authorList>
            <person name="Tang K."/>
            <person name="Liu K."/>
            <person name="Jiao N."/>
        </authorList>
    </citation>
    <scope>NUCLEOTIDE SEQUENCE [LARGE SCALE GENOMIC DNA]</scope>
    <source>
        <strain evidence="1 2">JLT2003</strain>
    </source>
</reference>
<comment type="caution">
    <text evidence="1">The sequence shown here is derived from an EMBL/GenBank/DDBJ whole genome shotgun (WGS) entry which is preliminary data.</text>
</comment>
<evidence type="ECO:0000313" key="1">
    <source>
        <dbReference type="EMBL" id="EKE45140.1"/>
    </source>
</evidence>
<protein>
    <submittedName>
        <fullName evidence="1">Uncharacterized protein</fullName>
    </submittedName>
</protein>
<evidence type="ECO:0000313" key="2">
    <source>
        <dbReference type="Proteomes" id="UP000006765"/>
    </source>
</evidence>
<name>K2I817_9RHOB</name>
<dbReference type="OrthoDB" id="7874631at2"/>
<gene>
    <name evidence="1" type="ORF">OCGS_0835</name>
</gene>
<keyword evidence="2" id="KW-1185">Reference proteome</keyword>